<dbReference type="SUPFAM" id="SSF53383">
    <property type="entry name" value="PLP-dependent transferases"/>
    <property type="match status" value="2"/>
</dbReference>
<keyword evidence="4" id="KW-1185">Reference proteome</keyword>
<reference evidence="3 4" key="1">
    <citation type="journal article" date="2018" name="Proc. Natl. Acad. Sci. U.S.A.">
        <title>Draft genome sequence of Camellia sinensis var. sinensis provides insights into the evolution of the tea genome and tea quality.</title>
        <authorList>
            <person name="Wei C."/>
            <person name="Yang H."/>
            <person name="Wang S."/>
            <person name="Zhao J."/>
            <person name="Liu C."/>
            <person name="Gao L."/>
            <person name="Xia E."/>
            <person name="Lu Y."/>
            <person name="Tai Y."/>
            <person name="She G."/>
            <person name="Sun J."/>
            <person name="Cao H."/>
            <person name="Tong W."/>
            <person name="Gao Q."/>
            <person name="Li Y."/>
            <person name="Deng W."/>
            <person name="Jiang X."/>
            <person name="Wang W."/>
            <person name="Chen Q."/>
            <person name="Zhang S."/>
            <person name="Li H."/>
            <person name="Wu J."/>
            <person name="Wang P."/>
            <person name="Li P."/>
            <person name="Shi C."/>
            <person name="Zheng F."/>
            <person name="Jian J."/>
            <person name="Huang B."/>
            <person name="Shan D."/>
            <person name="Shi M."/>
            <person name="Fang C."/>
            <person name="Yue Y."/>
            <person name="Li F."/>
            <person name="Li D."/>
            <person name="Wei S."/>
            <person name="Han B."/>
            <person name="Jiang C."/>
            <person name="Yin Y."/>
            <person name="Xia T."/>
            <person name="Zhang Z."/>
            <person name="Bennetzen J.L."/>
            <person name="Zhao S."/>
            <person name="Wan X."/>
        </authorList>
    </citation>
    <scope>NUCLEOTIDE SEQUENCE [LARGE SCALE GENOMIC DNA]</scope>
    <source>
        <strain evidence="4">cv. Shuchazao</strain>
        <tissue evidence="3">Leaf</tissue>
    </source>
</reference>
<feature type="compositionally biased region" description="Acidic residues" evidence="2">
    <location>
        <begin position="134"/>
        <end position="159"/>
    </location>
</feature>
<dbReference type="GO" id="GO:0030170">
    <property type="term" value="F:pyridoxal phosphate binding"/>
    <property type="evidence" value="ECO:0007669"/>
    <property type="project" value="InterPro"/>
</dbReference>
<dbReference type="CDD" id="cd02961">
    <property type="entry name" value="PDI_a_family"/>
    <property type="match status" value="1"/>
</dbReference>
<dbReference type="InterPro" id="IPR015421">
    <property type="entry name" value="PyrdxlP-dep_Trfase_major"/>
</dbReference>
<feature type="compositionally biased region" description="Basic and acidic residues" evidence="2">
    <location>
        <begin position="118"/>
        <end position="133"/>
    </location>
</feature>
<dbReference type="SUPFAM" id="SSF52833">
    <property type="entry name" value="Thioredoxin-like"/>
    <property type="match status" value="1"/>
</dbReference>
<feature type="compositionally biased region" description="Acidic residues" evidence="2">
    <location>
        <begin position="197"/>
        <end position="206"/>
    </location>
</feature>
<dbReference type="AlphaFoldDB" id="A0A4S4E850"/>
<dbReference type="PANTHER" id="PTHR45688:SF13">
    <property type="entry name" value="ALANINE--GLYOXYLATE AMINOTRANSFERASE 2-LIKE"/>
    <property type="match status" value="1"/>
</dbReference>
<dbReference type="GO" id="GO:0005739">
    <property type="term" value="C:mitochondrion"/>
    <property type="evidence" value="ECO:0007669"/>
    <property type="project" value="TreeGrafter"/>
</dbReference>
<evidence type="ECO:0000256" key="2">
    <source>
        <dbReference type="SAM" id="MobiDB-lite"/>
    </source>
</evidence>
<dbReference type="EMBL" id="SDRB02006714">
    <property type="protein sequence ID" value="THG12243.1"/>
    <property type="molecule type" value="Genomic_DNA"/>
</dbReference>
<comment type="caution">
    <text evidence="3">The sequence shown here is derived from an EMBL/GenBank/DDBJ whole genome shotgun (WGS) entry which is preliminary data.</text>
</comment>
<organism evidence="3 4">
    <name type="scientific">Camellia sinensis var. sinensis</name>
    <name type="common">China tea</name>
    <dbReference type="NCBI Taxonomy" id="542762"/>
    <lineage>
        <taxon>Eukaryota</taxon>
        <taxon>Viridiplantae</taxon>
        <taxon>Streptophyta</taxon>
        <taxon>Embryophyta</taxon>
        <taxon>Tracheophyta</taxon>
        <taxon>Spermatophyta</taxon>
        <taxon>Magnoliopsida</taxon>
        <taxon>eudicotyledons</taxon>
        <taxon>Gunneridae</taxon>
        <taxon>Pentapetalae</taxon>
        <taxon>asterids</taxon>
        <taxon>Ericales</taxon>
        <taxon>Theaceae</taxon>
        <taxon>Camellia</taxon>
    </lineage>
</organism>
<dbReference type="PANTHER" id="PTHR45688">
    <property type="match status" value="1"/>
</dbReference>
<gene>
    <name evidence="3" type="ORF">TEA_029055</name>
</gene>
<dbReference type="Gene3D" id="3.40.640.10">
    <property type="entry name" value="Type I PLP-dependent aspartate aminotransferase-like (Major domain)"/>
    <property type="match status" value="2"/>
</dbReference>
<name>A0A4S4E850_CAMSN</name>
<feature type="region of interest" description="Disordered" evidence="2">
    <location>
        <begin position="255"/>
        <end position="274"/>
    </location>
</feature>
<feature type="region of interest" description="Disordered" evidence="2">
    <location>
        <begin position="102"/>
        <end position="206"/>
    </location>
</feature>
<sequence length="652" mass="72133">MKIDVYSTSVLWYKKHGKTLDDGLTIIEEDVDVYTMICDYEGLDVIQLFVEKGQDSLQVVSPKGKHFVPPRVPVSAKQTLTWHEMKNINKEEMDCEDGVQDVGDEEIHNGDGDGDEGAVDKDVRDEESDNRACDEEDNDDLDYIDDGNDNSGSEDEDYKSDEPGWLNEGLEGSEDDDIFSPRKTVKKTKRQPPLCDQETDEGWFSDPENEDLHCVHYSSDEECEDKYPKFIEEPIRVGHTFEEFLSMRGNTLASQSTRAPYSSPEFNYSSSQPISYGRGRGEPFGGGRVMSRSALGGSFITRGSGVHHALNPDPYSGVFGSDREKYARDVEDLITFGTSGHVAGFISEAIQGVGGIIELAPGYFHAVYSSIKKVGGLCIADEVQSGFAHTGSHFWGFETQGIVLDIVTMAKSGVHLALNPDPYSGVFGSDREKYARDVEDLITFRTSGHVAGFISEAIQGVGGIIELAPGYFPAVYSSIKKVGGLCIADEVTGSHFWVFETQGIVPDIVTMAKELNNYFIVSTSTSVIVDKSSDGEFLRIDFNFSFPALLCEFAAVDVSDILGTYPIDPDLKPTGFEFHTGLISRMIKHDDEVDEEYAEGSFVLSEHNFDRVAHRHPILVVNFYAPWCHWSNRLELAGNSPKGNGRKDVSQL</sequence>
<comment type="similarity">
    <text evidence="1">Belongs to the class-III pyridoxal-phosphate-dependent aminotransferase family.</text>
</comment>
<dbReference type="InterPro" id="IPR036249">
    <property type="entry name" value="Thioredoxin-like_sf"/>
</dbReference>
<dbReference type="Proteomes" id="UP000306102">
    <property type="component" value="Unassembled WGS sequence"/>
</dbReference>
<evidence type="ECO:0000313" key="3">
    <source>
        <dbReference type="EMBL" id="THG12243.1"/>
    </source>
</evidence>
<evidence type="ECO:0000256" key="1">
    <source>
        <dbReference type="ARBA" id="ARBA00008954"/>
    </source>
</evidence>
<accession>A0A4S4E850</accession>
<protein>
    <submittedName>
        <fullName evidence="3">Uncharacterized protein</fullName>
    </submittedName>
</protein>
<dbReference type="InterPro" id="IPR005814">
    <property type="entry name" value="Aminotrans_3"/>
</dbReference>
<dbReference type="Pfam" id="PF00202">
    <property type="entry name" value="Aminotran_3"/>
    <property type="match status" value="2"/>
</dbReference>
<dbReference type="STRING" id="542762.A0A4S4E850"/>
<evidence type="ECO:0000313" key="4">
    <source>
        <dbReference type="Proteomes" id="UP000306102"/>
    </source>
</evidence>
<proteinExistence type="inferred from homology"/>
<dbReference type="InterPro" id="IPR015424">
    <property type="entry name" value="PyrdxlP-dep_Trfase"/>
</dbReference>
<dbReference type="GO" id="GO:0008483">
    <property type="term" value="F:transaminase activity"/>
    <property type="evidence" value="ECO:0007669"/>
    <property type="project" value="InterPro"/>
</dbReference>
<dbReference type="Gene3D" id="3.40.30.10">
    <property type="entry name" value="Glutaredoxin"/>
    <property type="match status" value="1"/>
</dbReference>